<evidence type="ECO:0000256" key="2">
    <source>
        <dbReference type="ARBA" id="ARBA00023242"/>
    </source>
</evidence>
<dbReference type="RefSeq" id="XP_028333345.1">
    <property type="nucleotide sequence ID" value="XM_028477544.1"/>
</dbReference>
<evidence type="ECO:0000313" key="6">
    <source>
        <dbReference type="RefSeq" id="XP_028333345.1"/>
    </source>
</evidence>
<dbReference type="GO" id="GO:0005634">
    <property type="term" value="C:nucleus"/>
    <property type="evidence" value="ECO:0007669"/>
    <property type="project" value="UniProtKB-SubCell"/>
</dbReference>
<dbReference type="InterPro" id="IPR016197">
    <property type="entry name" value="Chromo-like_dom_sf"/>
</dbReference>
<evidence type="ECO:0000256" key="1">
    <source>
        <dbReference type="ARBA" id="ARBA00004123"/>
    </source>
</evidence>
<dbReference type="PROSITE" id="PS00598">
    <property type="entry name" value="CHROMO_1"/>
    <property type="match status" value="1"/>
</dbReference>
<feature type="compositionally biased region" description="Polar residues" evidence="3">
    <location>
        <begin position="133"/>
        <end position="143"/>
    </location>
</feature>
<feature type="region of interest" description="Disordered" evidence="3">
    <location>
        <begin position="64"/>
        <end position="188"/>
    </location>
</feature>
<feature type="compositionally biased region" description="Basic and acidic residues" evidence="3">
    <location>
        <begin position="382"/>
        <end position="391"/>
    </location>
</feature>
<evidence type="ECO:0000256" key="3">
    <source>
        <dbReference type="SAM" id="MobiDB-lite"/>
    </source>
</evidence>
<dbReference type="Gene3D" id="2.40.50.40">
    <property type="match status" value="1"/>
</dbReference>
<dbReference type="InterPro" id="IPR000953">
    <property type="entry name" value="Chromo/chromo_shadow_dom"/>
</dbReference>
<dbReference type="InterPro" id="IPR023780">
    <property type="entry name" value="Chromo_domain"/>
</dbReference>
<dbReference type="PANTHER" id="PTHR43684:SF2">
    <property type="entry name" value="CHROMODOMAIN Y-LIKE PROTEIN 2"/>
    <property type="match status" value="1"/>
</dbReference>
<dbReference type="PANTHER" id="PTHR43684">
    <property type="match status" value="1"/>
</dbReference>
<dbReference type="Pfam" id="PF00385">
    <property type="entry name" value="Chromo"/>
    <property type="match status" value="1"/>
</dbReference>
<feature type="domain" description="Chromo" evidence="4">
    <location>
        <begin position="7"/>
        <end position="67"/>
    </location>
</feature>
<keyword evidence="5" id="KW-1185">Reference proteome</keyword>
<dbReference type="AlphaFoldDB" id="A0A455ABB4"/>
<dbReference type="GeneID" id="114484009"/>
<feature type="compositionally biased region" description="Basic and acidic residues" evidence="3">
    <location>
        <begin position="162"/>
        <end position="172"/>
    </location>
</feature>
<accession>A0A455ABB4</accession>
<dbReference type="STRING" id="9755.ENSPCTP00005023307"/>
<dbReference type="InParanoid" id="A0A455ABB4"/>
<feature type="region of interest" description="Disordered" evidence="3">
    <location>
        <begin position="363"/>
        <end position="469"/>
    </location>
</feature>
<dbReference type="SUPFAM" id="SSF54160">
    <property type="entry name" value="Chromo domain-like"/>
    <property type="match status" value="1"/>
</dbReference>
<comment type="subcellular location">
    <subcellularLocation>
        <location evidence="1">Nucleus</location>
    </subcellularLocation>
</comment>
<dbReference type="GO" id="GO:0003714">
    <property type="term" value="F:transcription corepressor activity"/>
    <property type="evidence" value="ECO:0007669"/>
    <property type="project" value="TreeGrafter"/>
</dbReference>
<dbReference type="Proteomes" id="UP000248484">
    <property type="component" value="Chromosome 17"/>
</dbReference>
<dbReference type="PROSITE" id="PS50013">
    <property type="entry name" value="CHROMO_2"/>
    <property type="match status" value="1"/>
</dbReference>
<reference evidence="6" key="1">
    <citation type="submission" date="2025-08" db="UniProtKB">
        <authorList>
            <consortium name="RefSeq"/>
        </authorList>
    </citation>
    <scope>IDENTIFICATION</scope>
    <source>
        <tissue evidence="6">Muscle</tissue>
    </source>
</reference>
<dbReference type="CDD" id="cd18634">
    <property type="entry name" value="CD_CDY"/>
    <property type="match status" value="1"/>
</dbReference>
<feature type="compositionally biased region" description="Low complexity" evidence="3">
    <location>
        <begin position="368"/>
        <end position="381"/>
    </location>
</feature>
<organism evidence="5 6">
    <name type="scientific">Physeter macrocephalus</name>
    <name type="common">Sperm whale</name>
    <name type="synonym">Physeter catodon</name>
    <dbReference type="NCBI Taxonomy" id="9755"/>
    <lineage>
        <taxon>Eukaryota</taxon>
        <taxon>Metazoa</taxon>
        <taxon>Chordata</taxon>
        <taxon>Craniata</taxon>
        <taxon>Vertebrata</taxon>
        <taxon>Euteleostomi</taxon>
        <taxon>Mammalia</taxon>
        <taxon>Eutheria</taxon>
        <taxon>Laurasiatheria</taxon>
        <taxon>Artiodactyla</taxon>
        <taxon>Whippomorpha</taxon>
        <taxon>Cetacea</taxon>
        <taxon>Odontoceti</taxon>
        <taxon>Physeteridae</taxon>
        <taxon>Physeter</taxon>
    </lineage>
</organism>
<dbReference type="SMART" id="SM00298">
    <property type="entry name" value="CHROMO"/>
    <property type="match status" value="1"/>
</dbReference>
<dbReference type="InterPro" id="IPR023779">
    <property type="entry name" value="Chromodomain_CS"/>
</dbReference>
<keyword evidence="2" id="KW-0539">Nucleus</keyword>
<sequence length="469" mass="50859">MASGDLYEVERIVDKRKNKKGKWEYLIRWKGYGSTEDTWEPEHHLLHCEEFIDEFNGLHLAKDKRLKSGKQPGASKLLRDGRGPSVEKLSPRPSEPGKSKGSSHKRKRINPSLSKPKKGYPAKPPAGGDRATKTVSYRTTPSGLQIMPLKKAQNGVENGDAGSEKEERHFGDGSHQPGLDLNDVGEQDLGDCHVSPAALAENGLGSALTNGGLNLHSPVKRKLEAEKDYVFDKRLRYSVRQNESNCRFRDIVVRKEEGFTHILLSSQTSDNNALTPEGTRVRALVREESLPAPSLEEHRGLGRRLKRKRGDGAFVGGALCPFPWPPSPPGRRPGREVAKAALGARAALLSAPSRLPRRVALREPGPFAQAQPPRPGSAAPSSRERGRKADLVPRSLPASGPLEPKATPSHTGRNSQLLVSESSVLSPGVHVAQQVFTEPPERACPGDGVAGGTETGSVTPEPAAQGERR</sequence>
<dbReference type="OrthoDB" id="6357915at2759"/>
<dbReference type="KEGG" id="pcad:114484009"/>
<dbReference type="InterPro" id="IPR051053">
    <property type="entry name" value="ECH/Chromodomain_protein"/>
</dbReference>
<feature type="compositionally biased region" description="Low complexity" evidence="3">
    <location>
        <begin position="415"/>
        <end position="429"/>
    </location>
</feature>
<name>A0A455ABB4_PHYMC</name>
<dbReference type="CTD" id="124359"/>
<evidence type="ECO:0000313" key="5">
    <source>
        <dbReference type="Proteomes" id="UP000248484"/>
    </source>
</evidence>
<proteinExistence type="predicted"/>
<gene>
    <name evidence="6" type="primary">CDYL2</name>
</gene>
<dbReference type="FunFam" id="2.40.50.40:FF:000018">
    <property type="entry name" value="Chromodomain Y like 2"/>
    <property type="match status" value="1"/>
</dbReference>
<dbReference type="FunCoup" id="A0A455ABB4">
    <property type="interactions" value="833"/>
</dbReference>
<protein>
    <submittedName>
        <fullName evidence="6">Chromodomain Y-like protein 2</fullName>
    </submittedName>
</protein>
<feature type="compositionally biased region" description="Basic residues" evidence="3">
    <location>
        <begin position="101"/>
        <end position="120"/>
    </location>
</feature>
<evidence type="ECO:0000259" key="4">
    <source>
        <dbReference type="PROSITE" id="PS50013"/>
    </source>
</evidence>